<dbReference type="AlphaFoldDB" id="A0A4V1LNW3"/>
<accession>A0A4V1LNW3</accession>
<dbReference type="SMART" id="SM00079">
    <property type="entry name" value="PBPe"/>
    <property type="match status" value="1"/>
</dbReference>
<dbReference type="SUPFAM" id="SSF55073">
    <property type="entry name" value="Nucleotide cyclase"/>
    <property type="match status" value="1"/>
</dbReference>
<sequence>MKKLFFIVLLLPMLLLSHSDKVYKVVIRSDWQPYYFINTQGKPDGYAVELFDLIAKEAHLDYKFVLANNFQEIVQLLQEGSVDIIPNISISSDRQSLLLFTQPTDDFLVNIYKRNTSTEIKNLDDINDKRVGLVRNNICTKILNQKYTQTKQRFYMDYKALINGLLNKDVDVFCYPKPLIDFENGEHSSIVSLGKALVEIKRGVGVTKENFDLLPLLDDAITNLKLTGELSKLHKKWFNKKSYIELTRSETIFVVLSFLGISFTTLVIIAYFINKKKWLMTNDMLQKEVKKQTQLLEDQNQELTRLQEELKEQLNKDTLTNIYNRKFYNQKLLEFLSLFERYDMVFSFVIFDIDDFKKINDTFGHALGDRVLIELTQMVNQHIRITDYLFRIGGEEFVILFANTELEDARKVAEKLRENIEKELTTLDNHTVTVSMGLTQVQKEDNAQSIFKRADELLYKAKKSGKNQVLL</sequence>
<feature type="coiled-coil region" evidence="3">
    <location>
        <begin position="399"/>
        <end position="430"/>
    </location>
</feature>
<dbReference type="OrthoDB" id="9812260at2"/>
<dbReference type="SUPFAM" id="SSF53850">
    <property type="entry name" value="Periplasmic binding protein-like II"/>
    <property type="match status" value="1"/>
</dbReference>
<dbReference type="EC" id="2.7.7.65" evidence="1"/>
<keyword evidence="3" id="KW-0175">Coiled coil</keyword>
<keyword evidence="4" id="KW-0472">Membrane</keyword>
<evidence type="ECO:0000256" key="2">
    <source>
        <dbReference type="ARBA" id="ARBA00034247"/>
    </source>
</evidence>
<protein>
    <recommendedName>
        <fullName evidence="1">diguanylate cyclase</fullName>
        <ecNumber evidence="1">2.7.7.65</ecNumber>
    </recommendedName>
</protein>
<dbReference type="GO" id="GO:0052621">
    <property type="term" value="F:diguanylate cyclase activity"/>
    <property type="evidence" value="ECO:0007669"/>
    <property type="project" value="UniProtKB-EC"/>
</dbReference>
<dbReference type="GO" id="GO:0043709">
    <property type="term" value="P:cell adhesion involved in single-species biofilm formation"/>
    <property type="evidence" value="ECO:0007669"/>
    <property type="project" value="TreeGrafter"/>
</dbReference>
<dbReference type="InterPro" id="IPR001638">
    <property type="entry name" value="Solute-binding_3/MltF_N"/>
</dbReference>
<dbReference type="GO" id="GO:0005886">
    <property type="term" value="C:plasma membrane"/>
    <property type="evidence" value="ECO:0007669"/>
    <property type="project" value="TreeGrafter"/>
</dbReference>
<organism evidence="6 7">
    <name type="scientific">Candidatus Marinarcus aquaticus</name>
    <dbReference type="NCBI Taxonomy" id="2044504"/>
    <lineage>
        <taxon>Bacteria</taxon>
        <taxon>Pseudomonadati</taxon>
        <taxon>Campylobacterota</taxon>
        <taxon>Epsilonproteobacteria</taxon>
        <taxon>Campylobacterales</taxon>
        <taxon>Arcobacteraceae</taxon>
        <taxon>Candidatus Marinarcus</taxon>
    </lineage>
</organism>
<dbReference type="GO" id="GO:1902201">
    <property type="term" value="P:negative regulation of bacterial-type flagellum-dependent cell motility"/>
    <property type="evidence" value="ECO:0007669"/>
    <property type="project" value="TreeGrafter"/>
</dbReference>
<dbReference type="NCBIfam" id="TIGR00254">
    <property type="entry name" value="GGDEF"/>
    <property type="match status" value="1"/>
</dbReference>
<dbReference type="SMART" id="SM00062">
    <property type="entry name" value="PBPb"/>
    <property type="match status" value="1"/>
</dbReference>
<keyword evidence="7" id="KW-1185">Reference proteome</keyword>
<comment type="catalytic activity">
    <reaction evidence="2">
        <text>2 GTP = 3',3'-c-di-GMP + 2 diphosphate</text>
        <dbReference type="Rhea" id="RHEA:24898"/>
        <dbReference type="ChEBI" id="CHEBI:33019"/>
        <dbReference type="ChEBI" id="CHEBI:37565"/>
        <dbReference type="ChEBI" id="CHEBI:58805"/>
        <dbReference type="EC" id="2.7.7.65"/>
    </reaction>
</comment>
<dbReference type="FunFam" id="3.30.70.270:FF:000001">
    <property type="entry name" value="Diguanylate cyclase domain protein"/>
    <property type="match status" value="1"/>
</dbReference>
<dbReference type="InterPro" id="IPR000160">
    <property type="entry name" value="GGDEF_dom"/>
</dbReference>
<dbReference type="Proteomes" id="UP000290657">
    <property type="component" value="Unassembled WGS sequence"/>
</dbReference>
<name>A0A4V1LNW3_9BACT</name>
<proteinExistence type="predicted"/>
<keyword evidence="4" id="KW-0812">Transmembrane</keyword>
<dbReference type="CDD" id="cd01949">
    <property type="entry name" value="GGDEF"/>
    <property type="match status" value="1"/>
</dbReference>
<keyword evidence="4" id="KW-1133">Transmembrane helix</keyword>
<reference evidence="6 7" key="1">
    <citation type="submission" date="2017-10" db="EMBL/GenBank/DDBJ databases">
        <title>Genomics of the genus Arcobacter.</title>
        <authorList>
            <person name="Perez-Cataluna A."/>
            <person name="Figueras M.J."/>
        </authorList>
    </citation>
    <scope>NUCLEOTIDE SEQUENCE [LARGE SCALE GENOMIC DNA]</scope>
    <source>
        <strain evidence="6 7">CECT 8987</strain>
    </source>
</reference>
<dbReference type="RefSeq" id="WP_128996437.1">
    <property type="nucleotide sequence ID" value="NZ_PDKN01000005.1"/>
</dbReference>
<dbReference type="Gene3D" id="3.40.190.10">
    <property type="entry name" value="Periplasmic binding protein-like II"/>
    <property type="match status" value="2"/>
</dbReference>
<dbReference type="InterPro" id="IPR050469">
    <property type="entry name" value="Diguanylate_Cyclase"/>
</dbReference>
<evidence type="ECO:0000313" key="7">
    <source>
        <dbReference type="Proteomes" id="UP000290657"/>
    </source>
</evidence>
<evidence type="ECO:0000259" key="5">
    <source>
        <dbReference type="PROSITE" id="PS50887"/>
    </source>
</evidence>
<feature type="domain" description="GGDEF" evidence="5">
    <location>
        <begin position="344"/>
        <end position="471"/>
    </location>
</feature>
<dbReference type="PANTHER" id="PTHR45138:SF9">
    <property type="entry name" value="DIGUANYLATE CYCLASE DGCM-RELATED"/>
    <property type="match status" value="1"/>
</dbReference>
<evidence type="ECO:0000256" key="1">
    <source>
        <dbReference type="ARBA" id="ARBA00012528"/>
    </source>
</evidence>
<dbReference type="GO" id="GO:0015276">
    <property type="term" value="F:ligand-gated monoatomic ion channel activity"/>
    <property type="evidence" value="ECO:0007669"/>
    <property type="project" value="InterPro"/>
</dbReference>
<dbReference type="PANTHER" id="PTHR45138">
    <property type="entry name" value="REGULATORY COMPONENTS OF SENSORY TRANSDUCTION SYSTEM"/>
    <property type="match status" value="1"/>
</dbReference>
<dbReference type="InterPro" id="IPR043128">
    <property type="entry name" value="Rev_trsase/Diguanyl_cyclase"/>
</dbReference>
<feature type="transmembrane region" description="Helical" evidence="4">
    <location>
        <begin position="252"/>
        <end position="273"/>
    </location>
</feature>
<dbReference type="SMART" id="SM00267">
    <property type="entry name" value="GGDEF"/>
    <property type="match status" value="1"/>
</dbReference>
<gene>
    <name evidence="6" type="ORF">CRV04_08590</name>
</gene>
<dbReference type="InterPro" id="IPR029787">
    <property type="entry name" value="Nucleotide_cyclase"/>
</dbReference>
<dbReference type="EMBL" id="PDKN01000005">
    <property type="protein sequence ID" value="RXJ56462.1"/>
    <property type="molecule type" value="Genomic_DNA"/>
</dbReference>
<evidence type="ECO:0000256" key="4">
    <source>
        <dbReference type="SAM" id="Phobius"/>
    </source>
</evidence>
<dbReference type="Pfam" id="PF00497">
    <property type="entry name" value="SBP_bac_3"/>
    <property type="match status" value="1"/>
</dbReference>
<feature type="coiled-coil region" evidence="3">
    <location>
        <begin position="282"/>
        <end position="320"/>
    </location>
</feature>
<evidence type="ECO:0000256" key="3">
    <source>
        <dbReference type="SAM" id="Coils"/>
    </source>
</evidence>
<dbReference type="PROSITE" id="PS50887">
    <property type="entry name" value="GGDEF"/>
    <property type="match status" value="1"/>
</dbReference>
<evidence type="ECO:0000313" key="6">
    <source>
        <dbReference type="EMBL" id="RXJ56462.1"/>
    </source>
</evidence>
<dbReference type="Pfam" id="PF00990">
    <property type="entry name" value="GGDEF"/>
    <property type="match status" value="1"/>
</dbReference>
<dbReference type="Gene3D" id="3.30.70.270">
    <property type="match status" value="1"/>
</dbReference>
<comment type="caution">
    <text evidence="6">The sequence shown here is derived from an EMBL/GenBank/DDBJ whole genome shotgun (WGS) entry which is preliminary data.</text>
</comment>
<dbReference type="InterPro" id="IPR001320">
    <property type="entry name" value="Iontro_rcpt_C"/>
</dbReference>